<dbReference type="PANTHER" id="PTHR13693:SF100">
    <property type="entry name" value="8-AMINO-7-OXONONANOATE SYNTHASE"/>
    <property type="match status" value="1"/>
</dbReference>
<keyword evidence="4" id="KW-0663">Pyridoxal phosphate</keyword>
<dbReference type="EC" id="2.3.1.47" evidence="2"/>
<comment type="cofactor">
    <cofactor evidence="1">
        <name>pyridoxal 5'-phosphate</name>
        <dbReference type="ChEBI" id="CHEBI:597326"/>
    </cofactor>
</comment>
<dbReference type="STRING" id="1798228.SAMN05216574_101126"/>
<dbReference type="RefSeq" id="WP_092194862.1">
    <property type="nucleotide sequence ID" value="NZ_FOND01000001.1"/>
</dbReference>
<dbReference type="EMBL" id="FOND01000001">
    <property type="protein sequence ID" value="SFD87026.1"/>
    <property type="molecule type" value="Genomic_DNA"/>
</dbReference>
<dbReference type="GO" id="GO:0009102">
    <property type="term" value="P:biotin biosynthetic process"/>
    <property type="evidence" value="ECO:0007669"/>
    <property type="project" value="TreeGrafter"/>
</dbReference>
<evidence type="ECO:0000313" key="8">
    <source>
        <dbReference type="Proteomes" id="UP000198589"/>
    </source>
</evidence>
<dbReference type="InterPro" id="IPR015422">
    <property type="entry name" value="PyrdxlP-dep_Trfase_small"/>
</dbReference>
<comment type="catalytic activity">
    <reaction evidence="5">
        <text>6-carboxyhexanoyl-[ACP] + L-alanine + H(+) = (8S)-8-amino-7-oxononanoate + holo-[ACP] + CO2</text>
        <dbReference type="Rhea" id="RHEA:42288"/>
        <dbReference type="Rhea" id="RHEA-COMP:9685"/>
        <dbReference type="Rhea" id="RHEA-COMP:9955"/>
        <dbReference type="ChEBI" id="CHEBI:15378"/>
        <dbReference type="ChEBI" id="CHEBI:16526"/>
        <dbReference type="ChEBI" id="CHEBI:57972"/>
        <dbReference type="ChEBI" id="CHEBI:64479"/>
        <dbReference type="ChEBI" id="CHEBI:78846"/>
        <dbReference type="ChEBI" id="CHEBI:149468"/>
        <dbReference type="EC" id="2.3.1.47"/>
    </reaction>
</comment>
<feature type="region of interest" description="Disordered" evidence="6">
    <location>
        <begin position="421"/>
        <end position="440"/>
    </location>
</feature>
<dbReference type="InterPro" id="IPR016181">
    <property type="entry name" value="Acyl_CoA_acyltransferase"/>
</dbReference>
<dbReference type="SUPFAM" id="SSF53383">
    <property type="entry name" value="PLP-dependent transferases"/>
    <property type="match status" value="1"/>
</dbReference>
<dbReference type="SUPFAM" id="SSF55729">
    <property type="entry name" value="Acyl-CoA N-acyltransferases (Nat)"/>
    <property type="match status" value="1"/>
</dbReference>
<gene>
    <name evidence="7" type="ORF">SAMN05216574_101126</name>
</gene>
<evidence type="ECO:0000256" key="6">
    <source>
        <dbReference type="SAM" id="MobiDB-lite"/>
    </source>
</evidence>
<dbReference type="Proteomes" id="UP000198589">
    <property type="component" value="Unassembled WGS sequence"/>
</dbReference>
<dbReference type="InterPro" id="IPR050087">
    <property type="entry name" value="AON_synthase_class-II"/>
</dbReference>
<keyword evidence="3" id="KW-0808">Transferase</keyword>
<protein>
    <recommendedName>
        <fullName evidence="2">8-amino-7-oxononanoate synthase</fullName>
        <ecNumber evidence="2">2.3.1.47</ecNumber>
    </recommendedName>
</protein>
<organism evidence="7 8">
    <name type="scientific">Blastococcus tunisiensis</name>
    <dbReference type="NCBI Taxonomy" id="1798228"/>
    <lineage>
        <taxon>Bacteria</taxon>
        <taxon>Bacillati</taxon>
        <taxon>Actinomycetota</taxon>
        <taxon>Actinomycetes</taxon>
        <taxon>Geodermatophilales</taxon>
        <taxon>Geodermatophilaceae</taxon>
        <taxon>Blastococcus</taxon>
    </lineage>
</organism>
<dbReference type="AlphaFoldDB" id="A0A1I1VVA6"/>
<evidence type="ECO:0000313" key="7">
    <source>
        <dbReference type="EMBL" id="SFD87026.1"/>
    </source>
</evidence>
<dbReference type="GO" id="GO:0008710">
    <property type="term" value="F:8-amino-7-oxononanoate synthase activity"/>
    <property type="evidence" value="ECO:0007669"/>
    <property type="project" value="UniProtKB-EC"/>
</dbReference>
<dbReference type="InterPro" id="IPR015421">
    <property type="entry name" value="PyrdxlP-dep_Trfase_major"/>
</dbReference>
<dbReference type="PANTHER" id="PTHR13693">
    <property type="entry name" value="CLASS II AMINOTRANSFERASE/8-AMINO-7-OXONONANOATE SYNTHASE"/>
    <property type="match status" value="1"/>
</dbReference>
<dbReference type="Gene3D" id="3.90.1150.10">
    <property type="entry name" value="Aspartate Aminotransferase, domain 1"/>
    <property type="match status" value="1"/>
</dbReference>
<evidence type="ECO:0000256" key="2">
    <source>
        <dbReference type="ARBA" id="ARBA00013187"/>
    </source>
</evidence>
<evidence type="ECO:0000256" key="5">
    <source>
        <dbReference type="ARBA" id="ARBA00047715"/>
    </source>
</evidence>
<keyword evidence="8" id="KW-1185">Reference proteome</keyword>
<proteinExistence type="predicted"/>
<dbReference type="Gene3D" id="3.40.640.10">
    <property type="entry name" value="Type I PLP-dependent aspartate aminotransferase-like (Major domain)"/>
    <property type="match status" value="1"/>
</dbReference>
<evidence type="ECO:0000256" key="1">
    <source>
        <dbReference type="ARBA" id="ARBA00001933"/>
    </source>
</evidence>
<dbReference type="InterPro" id="IPR015424">
    <property type="entry name" value="PyrdxlP-dep_Trfase"/>
</dbReference>
<accession>A0A1I1VVA6</accession>
<sequence length="827" mass="90104">MATHEDLLAAVDETFSEGIRRGLLHAHAEDHELDGRHVTLAGRRLRNFGSCSYLGWELDPRMKAAVRDAVDRYGTQFSSSRTYVSSPLYRTAEEELTALFGRPAVITPSTSMGHLAAMPTLVRSSDVLLLDHQVHHSVQTAATLVRAGGAHVALLPHDDLDALEQELVRQGPSRRVWYAADGLYSMYADFLPAQRLDALAARHPNLWLYVDDAHGASWTGRHGRGHALEQLSAETLRRTVVAASLNKSFAAAGGVVTFPDAESRRLVATVGGPLIFSGPVQPPMLGAIVASARLHRGAELPVRQGALRHRIELFNRLAADAGLPLVSPSVAPIRYVGAGTAAVAYRLTERLREAGFLVNTAAFPAVPAKRCGVRLTLTTHLTDDDVADVVTALAQHLPAALADEGSSMADLRRAFGRQLGEEPRPVTRRATATIPAPRPAPADLRLERSRSVDELDGREWDALLGSRGAFDVAGLRTLAAVFGSPDRTRRDRTQDAWDFTHLVVRDGDGTPVVATFFTTARWKDDMLSPAPVSREVERRRAASGDPFFLTSTVVGMGSLLTEGDHLYLDRGRNWRAALRMVLQAARAEEDATGASAVVLRDLPDGDDELHGFLLGEGFLRVPLPVSWVREVDVHDDAAFLAGLTRKQRYHQRTRVLAHEPGFEVTVLAGGSPEAAALPAVERDALYGLYRAVHARALELNVFPLPRAIVDAVLERPGWETVVLRRPALSAAPIAVAVQHVTDEHVAPVFVGLDYRYVAGEHSYQQLLLQALRSAQRRGARRVLYGMGADLQKSRFGARPVTRWTYVQPTETYQSDVLAHLAAGLPTG</sequence>
<reference evidence="8" key="1">
    <citation type="submission" date="2016-10" db="EMBL/GenBank/DDBJ databases">
        <authorList>
            <person name="Varghese N."/>
            <person name="Submissions S."/>
        </authorList>
    </citation>
    <scope>NUCLEOTIDE SEQUENCE [LARGE SCALE GENOMIC DNA]</scope>
    <source>
        <strain evidence="8">DSM 46838</strain>
    </source>
</reference>
<evidence type="ECO:0000256" key="3">
    <source>
        <dbReference type="ARBA" id="ARBA00022679"/>
    </source>
</evidence>
<name>A0A1I1VVA6_9ACTN</name>
<dbReference type="OrthoDB" id="9807157at2"/>
<evidence type="ECO:0000256" key="4">
    <source>
        <dbReference type="ARBA" id="ARBA00022898"/>
    </source>
</evidence>